<accession>A0A1F5T7N6</accession>
<evidence type="ECO:0000313" key="3">
    <source>
        <dbReference type="Proteomes" id="UP000178656"/>
    </source>
</evidence>
<gene>
    <name evidence="2" type="ORF">A2482_02130</name>
</gene>
<dbReference type="AlphaFoldDB" id="A0A1F5T7N6"/>
<protein>
    <submittedName>
        <fullName evidence="2">Uncharacterized protein</fullName>
    </submittedName>
</protein>
<keyword evidence="1" id="KW-0732">Signal</keyword>
<comment type="caution">
    <text evidence="2">The sequence shown here is derived from an EMBL/GenBank/DDBJ whole genome shotgun (WGS) entry which is preliminary data.</text>
</comment>
<proteinExistence type="predicted"/>
<sequence length="710" mass="76705">MKKFILALSLILSLGITLHAADAKVIDKVKGKILIQVENHGEAWYVNPANNKKYYLGKPSDAFQIMKDLGIGITNKNLDKIPKATGGSIDVDLAFTNKNLGKIFLQVENHGEAWYVNPSDAKRYFLGKPADAFNIMKSLGLGITNNNINQLSSDNSFLPPKPKTPYVAPYIPTPTPSPTPAAPSLGGPNTSKSIGCAFNNPPCAPGFECQSNQCVKKIGCLYLNPPCAVGYNCSNNVCQKKTGCAYDNPKCSANYECVNGACAKKKGCINSDPACKWNQECKNNQCVNKFGCAYDNPMCGADETCVSNTCKKKTGCAYDNPTCNGGYVCENNKCVKKTGCFYNNPKCATGYDCVNNDCVAVVSNCGGANCDYDQTCTNNKCVAKAGCMYGASCGSASICINNTCKLKTEITAEENKIQSGTCCLDNKLKIGSLSSTCAGDAANLEAIGVNSIAECKKNTANRGYRYSKYYNTTADFAIVCTDPCSFDDDAFFNASFLGHIVGISALKNATGGVIPKNKIEFHLNKDGDCSYNQYKTGSAGTKDGHPLICNANYYWYIAYQGTNVASDYTLASYETIKRQTLTIHEPIHSIFGDYPASTAPVYNIQESFCKAVSLREVGTINSYTDSFLKGIYSLENPPNFSGADATDFFVYSLAARYNFGSTHMKTFFQSYAANTEKKISGNQKVKNILDAILGTNTIQSFKDIGITNVK</sequence>
<evidence type="ECO:0000256" key="1">
    <source>
        <dbReference type="SAM" id="SignalP"/>
    </source>
</evidence>
<reference evidence="2 3" key="1">
    <citation type="journal article" date="2016" name="Nat. Commun.">
        <title>Thousands of microbial genomes shed light on interconnected biogeochemical processes in an aquifer system.</title>
        <authorList>
            <person name="Anantharaman K."/>
            <person name="Brown C.T."/>
            <person name="Hug L.A."/>
            <person name="Sharon I."/>
            <person name="Castelle C.J."/>
            <person name="Probst A.J."/>
            <person name="Thomas B.C."/>
            <person name="Singh A."/>
            <person name="Wilkins M.J."/>
            <person name="Karaoz U."/>
            <person name="Brodie E.L."/>
            <person name="Williams K.H."/>
            <person name="Hubbard S.S."/>
            <person name="Banfield J.F."/>
        </authorList>
    </citation>
    <scope>NUCLEOTIDE SEQUENCE [LARGE SCALE GENOMIC DNA]</scope>
</reference>
<name>A0A1F5T7N6_9BACT</name>
<feature type="signal peptide" evidence="1">
    <location>
        <begin position="1"/>
        <end position="20"/>
    </location>
</feature>
<organism evidence="2 3">
    <name type="scientific">Candidatus Falkowbacteria bacterium RIFOXYC2_FULL_48_21</name>
    <dbReference type="NCBI Taxonomy" id="1798005"/>
    <lineage>
        <taxon>Bacteria</taxon>
        <taxon>Candidatus Falkowiibacteriota</taxon>
    </lineage>
</organism>
<dbReference type="EMBL" id="MFGM01000072">
    <property type="protein sequence ID" value="OGF34461.1"/>
    <property type="molecule type" value="Genomic_DNA"/>
</dbReference>
<feature type="chain" id="PRO_5009521343" evidence="1">
    <location>
        <begin position="21"/>
        <end position="710"/>
    </location>
</feature>
<evidence type="ECO:0000313" key="2">
    <source>
        <dbReference type="EMBL" id="OGF34461.1"/>
    </source>
</evidence>
<dbReference type="Proteomes" id="UP000178656">
    <property type="component" value="Unassembled WGS sequence"/>
</dbReference>